<evidence type="ECO:0000256" key="1">
    <source>
        <dbReference type="SAM" id="Phobius"/>
    </source>
</evidence>
<dbReference type="RefSeq" id="WP_044185994.1">
    <property type="nucleotide sequence ID" value="NZ_JMCB01000003.1"/>
</dbReference>
<accession>A0A085WST1</accession>
<sequence length="278" mass="30214">MWRFVLAVALVLACVLPSSAWACSCAPGGQVFPKEGTLPPNVTFYAAKGHYRQWVLRENPGDERVPLQVVEVGDDILRISPSTPLENGKRYTLEVDPKLTKGSGYRPEPAAVFEVQGEPDTQPPRPPSSVDVDYEHGIVNRWSSCESEEEGYTVSTEGASDDRVPAGKLATVVVPENDPERILALLPPGKDFIGHTTCFYNFDIDKARGTRVTLRSVDTAGNLSAPSPAIKLAQGTPLWIATLLQILRHKAVLAVIVLGAIGAILFVVRRAPREARPQ</sequence>
<proteinExistence type="predicted"/>
<keyword evidence="4" id="KW-1185">Reference proteome</keyword>
<feature type="transmembrane region" description="Helical" evidence="1">
    <location>
        <begin position="251"/>
        <end position="268"/>
    </location>
</feature>
<feature type="signal peptide" evidence="2">
    <location>
        <begin position="1"/>
        <end position="22"/>
    </location>
</feature>
<name>A0A085WST1_9BACT</name>
<comment type="caution">
    <text evidence="3">The sequence shown here is derived from an EMBL/GenBank/DDBJ whole genome shotgun (WGS) entry which is preliminary data.</text>
</comment>
<dbReference type="AlphaFoldDB" id="A0A085WST1"/>
<protein>
    <recommendedName>
        <fullName evidence="5">SbsA Ig-like domain-containing protein</fullName>
    </recommendedName>
</protein>
<evidence type="ECO:0000313" key="4">
    <source>
        <dbReference type="Proteomes" id="UP000028725"/>
    </source>
</evidence>
<evidence type="ECO:0008006" key="5">
    <source>
        <dbReference type="Google" id="ProtNLM"/>
    </source>
</evidence>
<dbReference type="EMBL" id="JMCB01000003">
    <property type="protein sequence ID" value="KFE70744.1"/>
    <property type="molecule type" value="Genomic_DNA"/>
</dbReference>
<feature type="chain" id="PRO_5001800054" description="SbsA Ig-like domain-containing protein" evidence="2">
    <location>
        <begin position="23"/>
        <end position="278"/>
    </location>
</feature>
<dbReference type="PROSITE" id="PS51257">
    <property type="entry name" value="PROKAR_LIPOPROTEIN"/>
    <property type="match status" value="1"/>
</dbReference>
<organism evidence="3 4">
    <name type="scientific">Hyalangium minutum</name>
    <dbReference type="NCBI Taxonomy" id="394096"/>
    <lineage>
        <taxon>Bacteria</taxon>
        <taxon>Pseudomonadati</taxon>
        <taxon>Myxococcota</taxon>
        <taxon>Myxococcia</taxon>
        <taxon>Myxococcales</taxon>
        <taxon>Cystobacterineae</taxon>
        <taxon>Archangiaceae</taxon>
        <taxon>Hyalangium</taxon>
    </lineage>
</organism>
<keyword evidence="1" id="KW-0472">Membrane</keyword>
<evidence type="ECO:0000256" key="2">
    <source>
        <dbReference type="SAM" id="SignalP"/>
    </source>
</evidence>
<reference evidence="3 4" key="1">
    <citation type="submission" date="2014-04" db="EMBL/GenBank/DDBJ databases">
        <title>Genome assembly of Hyalangium minutum DSM 14724.</title>
        <authorList>
            <person name="Sharma G."/>
            <person name="Subramanian S."/>
        </authorList>
    </citation>
    <scope>NUCLEOTIDE SEQUENCE [LARGE SCALE GENOMIC DNA]</scope>
    <source>
        <strain evidence="3 4">DSM 14724</strain>
    </source>
</reference>
<keyword evidence="1" id="KW-1133">Transmembrane helix</keyword>
<gene>
    <name evidence="3" type="ORF">DB31_5786</name>
</gene>
<dbReference type="Proteomes" id="UP000028725">
    <property type="component" value="Unassembled WGS sequence"/>
</dbReference>
<keyword evidence="2" id="KW-0732">Signal</keyword>
<keyword evidence="1" id="KW-0812">Transmembrane</keyword>
<evidence type="ECO:0000313" key="3">
    <source>
        <dbReference type="EMBL" id="KFE70744.1"/>
    </source>
</evidence>